<accession>A0A4R1RSH0</accession>
<dbReference type="AlphaFoldDB" id="A0A4R1RSH0"/>
<name>A0A4R1RSH0_HYDET</name>
<feature type="domain" description="Cupin type-2" evidence="2">
    <location>
        <begin position="44"/>
        <end position="111"/>
    </location>
</feature>
<proteinExistence type="predicted"/>
<evidence type="ECO:0000259" key="2">
    <source>
        <dbReference type="Pfam" id="PF07883"/>
    </source>
</evidence>
<dbReference type="InterPro" id="IPR011051">
    <property type="entry name" value="RmlC_Cupin_sf"/>
</dbReference>
<gene>
    <name evidence="3" type="ORF">EDC14_101221</name>
</gene>
<organism evidence="3 4">
    <name type="scientific">Hydrogenispora ethanolica</name>
    <dbReference type="NCBI Taxonomy" id="1082276"/>
    <lineage>
        <taxon>Bacteria</taxon>
        <taxon>Bacillati</taxon>
        <taxon>Bacillota</taxon>
        <taxon>Hydrogenispora</taxon>
    </lineage>
</organism>
<dbReference type="EMBL" id="SLUN01000012">
    <property type="protein sequence ID" value="TCL69324.1"/>
    <property type="molecule type" value="Genomic_DNA"/>
</dbReference>
<evidence type="ECO:0000313" key="3">
    <source>
        <dbReference type="EMBL" id="TCL69324.1"/>
    </source>
</evidence>
<dbReference type="InterPro" id="IPR013096">
    <property type="entry name" value="Cupin_2"/>
</dbReference>
<evidence type="ECO:0000313" key="4">
    <source>
        <dbReference type="Proteomes" id="UP000295008"/>
    </source>
</evidence>
<keyword evidence="4" id="KW-1185">Reference proteome</keyword>
<keyword evidence="1" id="KW-0479">Metal-binding</keyword>
<dbReference type="SUPFAM" id="SSF51182">
    <property type="entry name" value="RmlC-like cupins"/>
    <property type="match status" value="1"/>
</dbReference>
<dbReference type="InterPro" id="IPR014710">
    <property type="entry name" value="RmlC-like_jellyroll"/>
</dbReference>
<dbReference type="Pfam" id="PF07883">
    <property type="entry name" value="Cupin_2"/>
    <property type="match status" value="1"/>
</dbReference>
<evidence type="ECO:0000256" key="1">
    <source>
        <dbReference type="ARBA" id="ARBA00022723"/>
    </source>
</evidence>
<dbReference type="OrthoDB" id="9797047at2"/>
<dbReference type="Gene3D" id="2.60.120.10">
    <property type="entry name" value="Jelly Rolls"/>
    <property type="match status" value="1"/>
</dbReference>
<dbReference type="PANTHER" id="PTHR35848:SF6">
    <property type="entry name" value="CUPIN TYPE-2 DOMAIN-CONTAINING PROTEIN"/>
    <property type="match status" value="1"/>
</dbReference>
<sequence length="116" mass="12897">MLRTNDAMECEFRERMREGNGTVTIKHLFKEAEINGKARLMAEITLPPGASIGFHQHDREEELFYFISGTGRLNEDGQWQEIQAGDASLTGGGHGHAIENTGNEPLVLLAVILLYD</sequence>
<dbReference type="CDD" id="cd02221">
    <property type="entry name" value="cupin_TM1287-like"/>
    <property type="match status" value="1"/>
</dbReference>
<dbReference type="RefSeq" id="WP_132014347.1">
    <property type="nucleotide sequence ID" value="NZ_SLUN01000012.1"/>
</dbReference>
<dbReference type="Proteomes" id="UP000295008">
    <property type="component" value="Unassembled WGS sequence"/>
</dbReference>
<dbReference type="InterPro" id="IPR051610">
    <property type="entry name" value="GPI/OXD"/>
</dbReference>
<dbReference type="PANTHER" id="PTHR35848">
    <property type="entry name" value="OXALATE-BINDING PROTEIN"/>
    <property type="match status" value="1"/>
</dbReference>
<reference evidence="3 4" key="1">
    <citation type="submission" date="2019-03" db="EMBL/GenBank/DDBJ databases">
        <title>Genomic Encyclopedia of Type Strains, Phase IV (KMG-IV): sequencing the most valuable type-strain genomes for metagenomic binning, comparative biology and taxonomic classification.</title>
        <authorList>
            <person name="Goeker M."/>
        </authorList>
    </citation>
    <scope>NUCLEOTIDE SEQUENCE [LARGE SCALE GENOMIC DNA]</scope>
    <source>
        <strain evidence="3 4">LX-B</strain>
    </source>
</reference>
<protein>
    <submittedName>
        <fullName evidence="3">Cupin domain</fullName>
    </submittedName>
</protein>
<dbReference type="GO" id="GO:0046872">
    <property type="term" value="F:metal ion binding"/>
    <property type="evidence" value="ECO:0007669"/>
    <property type="project" value="UniProtKB-KW"/>
</dbReference>
<comment type="caution">
    <text evidence="3">The sequence shown here is derived from an EMBL/GenBank/DDBJ whole genome shotgun (WGS) entry which is preliminary data.</text>
</comment>